<evidence type="ECO:0000313" key="2">
    <source>
        <dbReference type="EMBL" id="SMO76492.1"/>
    </source>
</evidence>
<dbReference type="AlphaFoldDB" id="A0A521DXZ9"/>
<accession>A0A521DXZ9</accession>
<keyword evidence="1" id="KW-0812">Transmembrane</keyword>
<proteinExistence type="predicted"/>
<organism evidence="2 3">
    <name type="scientific">Fodinibius sediminis</name>
    <dbReference type="NCBI Taxonomy" id="1214077"/>
    <lineage>
        <taxon>Bacteria</taxon>
        <taxon>Pseudomonadati</taxon>
        <taxon>Balneolota</taxon>
        <taxon>Balneolia</taxon>
        <taxon>Balneolales</taxon>
        <taxon>Balneolaceae</taxon>
        <taxon>Fodinibius</taxon>
    </lineage>
</organism>
<gene>
    <name evidence="2" type="ORF">SAMN06265218_11249</name>
</gene>
<protein>
    <submittedName>
        <fullName evidence="2">Uncharacterized protein</fullName>
    </submittedName>
</protein>
<reference evidence="2 3" key="1">
    <citation type="submission" date="2017-05" db="EMBL/GenBank/DDBJ databases">
        <authorList>
            <person name="Varghese N."/>
            <person name="Submissions S."/>
        </authorList>
    </citation>
    <scope>NUCLEOTIDE SEQUENCE [LARGE SCALE GENOMIC DNA]</scope>
    <source>
        <strain evidence="2 3">DSM 21194</strain>
    </source>
</reference>
<evidence type="ECO:0000313" key="3">
    <source>
        <dbReference type="Proteomes" id="UP000317593"/>
    </source>
</evidence>
<name>A0A521DXZ9_9BACT</name>
<keyword evidence="3" id="KW-1185">Reference proteome</keyword>
<feature type="transmembrane region" description="Helical" evidence="1">
    <location>
        <begin position="13"/>
        <end position="34"/>
    </location>
</feature>
<keyword evidence="1" id="KW-0472">Membrane</keyword>
<sequence>MSNDSNSRSWFKWTIGVAIAFIGAGGGLVALLQYMDARQAERQRQYQEQLKVWREFSPQSISHGIHEVEILGGRYIDLDKGQVSMGRIPGAWDLQFNIDLSSYEGFRANDNVTWFPFGIVDFASVGYREIRDSEYLEPRHLFPHPRRKDEKYLYLSHITSAPLPGYAFSLKTSAKNVALVQIKEYKQHPSGPRNVVLRYEVFPIVADPPRPRRP</sequence>
<dbReference type="Proteomes" id="UP000317593">
    <property type="component" value="Unassembled WGS sequence"/>
</dbReference>
<dbReference type="EMBL" id="FXTH01000012">
    <property type="protein sequence ID" value="SMO76492.1"/>
    <property type="molecule type" value="Genomic_DNA"/>
</dbReference>
<keyword evidence="1" id="KW-1133">Transmembrane helix</keyword>
<dbReference type="RefSeq" id="WP_142715095.1">
    <property type="nucleotide sequence ID" value="NZ_FXTH01000012.1"/>
</dbReference>
<evidence type="ECO:0000256" key="1">
    <source>
        <dbReference type="SAM" id="Phobius"/>
    </source>
</evidence>